<keyword evidence="4" id="KW-0145">Chemotaxis</keyword>
<feature type="domain" description="Methyl-accepting transducer" evidence="13">
    <location>
        <begin position="420"/>
        <end position="656"/>
    </location>
</feature>
<evidence type="ECO:0000256" key="7">
    <source>
        <dbReference type="ARBA" id="ARBA00022989"/>
    </source>
</evidence>
<dbReference type="PROSITE" id="PS50111">
    <property type="entry name" value="CHEMOTAXIS_TRANSDUC_2"/>
    <property type="match status" value="1"/>
</dbReference>
<dbReference type="Pfam" id="PF02743">
    <property type="entry name" value="dCache_1"/>
    <property type="match status" value="1"/>
</dbReference>
<sequence>MPRPFNRTDGTAHSRRVIGWTNITNVCIQPSAAGATFQPLIPIRKRCSMQFWRRSIQWQLVLSMGSALLVSLLVVVAVYTVVINHLTQNYLVDKALPSSIEAMRNDIERILAQPLTVARDIASNGMLRDWLAGGEDPAQAQVFVDYLEGIRAENQAFTTLMVGTATNHYYNEKGLDRTLSRSNPKDAWFYSFIDSDKPRLLNIDTDVATGELAMFIDMRVKKDGKLVGVAGLGLKMQALSQLIHDFSFGEHGKVYLVRADGLIQVHPEAQFSGKRHLSEQIGESAAQAVMGHEGLASSRFVRDGEDFVALSLPLRGMGWSLVAEVPEAQIYADARQTLWLTTGIGLAIALVCLLLVIWLARGLVRPVRQVTAGLVAIGSGGGDLTLRLDASRADELGDLARGFNRFLDSQHGMIGEVLATTERLRSSVGQVAAVVENTAERSGRQQEMTDMVATAVHQMGLTVQDIARNAGQAADASQAARDEAQLAQGVVDGSIRHIESMSGEIALAASAVSELAHQVASIDQVLAVIRGVSEQTNLLALNAAIEAARAGEMGRGFAVVADEVRTLAQRTQASTDEIQQMIQSLKQGAENAVASMHAGQSATGTGVQSSQQTGASLTAITGQVEHISDMNQQVATATEEQSAVTEEINRNVQGISDLARATAAEVQACREDCRTLQRLSEDLARQVGGFKLH</sequence>
<dbReference type="InterPro" id="IPR000727">
    <property type="entry name" value="T_SNARE_dom"/>
</dbReference>
<dbReference type="EMBL" id="VAVY01000005">
    <property type="protein sequence ID" value="TMM60395.1"/>
    <property type="molecule type" value="Genomic_DNA"/>
</dbReference>
<dbReference type="SUPFAM" id="SSF58104">
    <property type="entry name" value="Methyl-accepting chemotaxis protein (MCP) signaling domain"/>
    <property type="match status" value="1"/>
</dbReference>
<keyword evidence="2" id="KW-1003">Cell membrane</keyword>
<evidence type="ECO:0000256" key="2">
    <source>
        <dbReference type="ARBA" id="ARBA00022475"/>
    </source>
</evidence>
<keyword evidence="8 12" id="KW-0472">Membrane</keyword>
<dbReference type="InterPro" id="IPR033479">
    <property type="entry name" value="dCache_1"/>
</dbReference>
<accession>A0ABY2V9V2</accession>
<protein>
    <submittedName>
        <fullName evidence="16">Methyl-accepting chemotaxis protein</fullName>
    </submittedName>
</protein>
<dbReference type="Gene3D" id="3.30.450.20">
    <property type="entry name" value="PAS domain"/>
    <property type="match status" value="1"/>
</dbReference>
<dbReference type="PROSITE" id="PS50192">
    <property type="entry name" value="T_SNARE"/>
    <property type="match status" value="1"/>
</dbReference>
<dbReference type="Pfam" id="PF00672">
    <property type="entry name" value="HAMP"/>
    <property type="match status" value="1"/>
</dbReference>
<feature type="transmembrane region" description="Helical" evidence="12">
    <location>
        <begin position="338"/>
        <end position="360"/>
    </location>
</feature>
<evidence type="ECO:0000259" key="14">
    <source>
        <dbReference type="PROSITE" id="PS50192"/>
    </source>
</evidence>
<comment type="subcellular location">
    <subcellularLocation>
        <location evidence="1">Cell inner membrane</location>
        <topology evidence="1">Multi-pass membrane protein</topology>
    </subcellularLocation>
</comment>
<gene>
    <name evidence="16" type="ORF">FEF10_28520</name>
</gene>
<reference evidence="16 17" key="1">
    <citation type="submission" date="2019-05" db="EMBL/GenBank/DDBJ databases">
        <title>Identification and Biocontrol Activity Analysis of Biocontrol Strain PF-1 Based on Genome-wide Data.</title>
        <authorList>
            <person name="Qi J."/>
        </authorList>
    </citation>
    <scope>NUCLEOTIDE SEQUENCE [LARGE SCALE GENOMIC DNA]</scope>
    <source>
        <strain evidence="16 17">PF-1</strain>
    </source>
</reference>
<comment type="caution">
    <text evidence="16">The sequence shown here is derived from an EMBL/GenBank/DDBJ whole genome shotgun (WGS) entry which is preliminary data.</text>
</comment>
<comment type="similarity">
    <text evidence="10">Belongs to the methyl-accepting chemotaxis (MCP) protein family.</text>
</comment>
<evidence type="ECO:0000256" key="9">
    <source>
        <dbReference type="ARBA" id="ARBA00023224"/>
    </source>
</evidence>
<dbReference type="Pfam" id="PF00015">
    <property type="entry name" value="MCPsignal"/>
    <property type="match status" value="1"/>
</dbReference>
<keyword evidence="17" id="KW-1185">Reference proteome</keyword>
<keyword evidence="9 11" id="KW-0807">Transducer</keyword>
<evidence type="ECO:0000256" key="5">
    <source>
        <dbReference type="ARBA" id="ARBA00022519"/>
    </source>
</evidence>
<dbReference type="PROSITE" id="PS50885">
    <property type="entry name" value="HAMP"/>
    <property type="match status" value="1"/>
</dbReference>
<dbReference type="InterPro" id="IPR003660">
    <property type="entry name" value="HAMP_dom"/>
</dbReference>
<organism evidence="16 17">
    <name type="scientific">Pseudomonas protegens</name>
    <dbReference type="NCBI Taxonomy" id="380021"/>
    <lineage>
        <taxon>Bacteria</taxon>
        <taxon>Pseudomonadati</taxon>
        <taxon>Pseudomonadota</taxon>
        <taxon>Gammaproteobacteria</taxon>
        <taxon>Pseudomonadales</taxon>
        <taxon>Pseudomonadaceae</taxon>
        <taxon>Pseudomonas</taxon>
    </lineage>
</organism>
<evidence type="ECO:0000256" key="12">
    <source>
        <dbReference type="SAM" id="Phobius"/>
    </source>
</evidence>
<keyword evidence="3" id="KW-0488">Methylation</keyword>
<evidence type="ECO:0000313" key="16">
    <source>
        <dbReference type="EMBL" id="TMM60395.1"/>
    </source>
</evidence>
<evidence type="ECO:0000256" key="11">
    <source>
        <dbReference type="PROSITE-ProRule" id="PRU00284"/>
    </source>
</evidence>
<dbReference type="CDD" id="cd06225">
    <property type="entry name" value="HAMP"/>
    <property type="match status" value="1"/>
</dbReference>
<name>A0ABY2V9V2_9PSED</name>
<keyword evidence="6 12" id="KW-0812">Transmembrane</keyword>
<feature type="transmembrane region" description="Helical" evidence="12">
    <location>
        <begin position="60"/>
        <end position="82"/>
    </location>
</feature>
<dbReference type="CDD" id="cd11386">
    <property type="entry name" value="MCP_signal"/>
    <property type="match status" value="1"/>
</dbReference>
<keyword evidence="7 12" id="KW-1133">Transmembrane helix</keyword>
<dbReference type="Proteomes" id="UP000310095">
    <property type="component" value="Unassembled WGS sequence"/>
</dbReference>
<evidence type="ECO:0000313" key="17">
    <source>
        <dbReference type="Proteomes" id="UP000310095"/>
    </source>
</evidence>
<evidence type="ECO:0000256" key="6">
    <source>
        <dbReference type="ARBA" id="ARBA00022692"/>
    </source>
</evidence>
<dbReference type="Gene3D" id="1.10.287.950">
    <property type="entry name" value="Methyl-accepting chemotaxis protein"/>
    <property type="match status" value="1"/>
</dbReference>
<evidence type="ECO:0000259" key="13">
    <source>
        <dbReference type="PROSITE" id="PS50111"/>
    </source>
</evidence>
<evidence type="ECO:0000256" key="10">
    <source>
        <dbReference type="ARBA" id="ARBA00029447"/>
    </source>
</evidence>
<keyword evidence="5" id="KW-0997">Cell inner membrane</keyword>
<evidence type="ECO:0000256" key="8">
    <source>
        <dbReference type="ARBA" id="ARBA00023136"/>
    </source>
</evidence>
<dbReference type="SMART" id="SM00304">
    <property type="entry name" value="HAMP"/>
    <property type="match status" value="1"/>
</dbReference>
<feature type="domain" description="HAMP" evidence="15">
    <location>
        <begin position="361"/>
        <end position="415"/>
    </location>
</feature>
<evidence type="ECO:0000259" key="15">
    <source>
        <dbReference type="PROSITE" id="PS50885"/>
    </source>
</evidence>
<dbReference type="PANTHER" id="PTHR32089">
    <property type="entry name" value="METHYL-ACCEPTING CHEMOTAXIS PROTEIN MCPB"/>
    <property type="match status" value="1"/>
</dbReference>
<proteinExistence type="inferred from homology"/>
<evidence type="ECO:0000256" key="3">
    <source>
        <dbReference type="ARBA" id="ARBA00022481"/>
    </source>
</evidence>
<dbReference type="CDD" id="cd12912">
    <property type="entry name" value="PDC2_MCP_like"/>
    <property type="match status" value="1"/>
</dbReference>
<dbReference type="InterPro" id="IPR004089">
    <property type="entry name" value="MCPsignal_dom"/>
</dbReference>
<evidence type="ECO:0000256" key="4">
    <source>
        <dbReference type="ARBA" id="ARBA00022500"/>
    </source>
</evidence>
<evidence type="ECO:0000256" key="1">
    <source>
        <dbReference type="ARBA" id="ARBA00004429"/>
    </source>
</evidence>
<feature type="domain" description="T-SNARE coiled-coil homology" evidence="14">
    <location>
        <begin position="607"/>
        <end position="669"/>
    </location>
</feature>
<dbReference type="SMART" id="SM00283">
    <property type="entry name" value="MA"/>
    <property type="match status" value="1"/>
</dbReference>
<dbReference type="PANTHER" id="PTHR32089:SF112">
    <property type="entry name" value="LYSOZYME-LIKE PROTEIN-RELATED"/>
    <property type="match status" value="1"/>
</dbReference>